<proteinExistence type="predicted"/>
<dbReference type="AlphaFoldDB" id="A0A2M8HAD2"/>
<protein>
    <recommendedName>
        <fullName evidence="4">Glycosyl transferase family 1 domain-containing protein</fullName>
    </recommendedName>
</protein>
<evidence type="ECO:0000313" key="3">
    <source>
        <dbReference type="Proteomes" id="UP000232060"/>
    </source>
</evidence>
<dbReference type="EMBL" id="PGCP01000013">
    <property type="protein sequence ID" value="PJC93490.1"/>
    <property type="molecule type" value="Genomic_DNA"/>
</dbReference>
<name>A0A2M8HAD2_9GAMM</name>
<accession>A0A2M8HAD2</accession>
<dbReference type="Gene3D" id="3.40.50.2000">
    <property type="entry name" value="Glycogen Phosphorylase B"/>
    <property type="match status" value="1"/>
</dbReference>
<evidence type="ECO:0008006" key="4">
    <source>
        <dbReference type="Google" id="ProtNLM"/>
    </source>
</evidence>
<feature type="transmembrane region" description="Helical" evidence="1">
    <location>
        <begin position="12"/>
        <end position="29"/>
    </location>
</feature>
<keyword evidence="1" id="KW-0812">Transmembrane</keyword>
<reference evidence="2 3" key="1">
    <citation type="submission" date="2017-11" db="EMBL/GenBank/DDBJ databases">
        <title>Draft genome sequence of environmental isolate Aeromonas lusitania sp. nov. MDC 2473.</title>
        <authorList>
            <person name="Colston S.M."/>
            <person name="Navarro A."/>
            <person name="Martinez-Murcia A.J."/>
            <person name="Graf J."/>
        </authorList>
    </citation>
    <scope>NUCLEOTIDE SEQUENCE [LARGE SCALE GENOMIC DNA]</scope>
    <source>
        <strain evidence="2 3">MDC 2473</strain>
    </source>
</reference>
<keyword evidence="3" id="KW-1185">Reference proteome</keyword>
<evidence type="ECO:0000313" key="2">
    <source>
        <dbReference type="EMBL" id="PJC93490.1"/>
    </source>
</evidence>
<dbReference type="Proteomes" id="UP000232060">
    <property type="component" value="Unassembled WGS sequence"/>
</dbReference>
<sequence length="246" mass="28316">MMGHKLRAKIYYLIELVVIYGGFRFVFVTKKMKDYYYDSKYSFLRLGNERAIILPIISVNSKYQLGNNKIIDRSFLNNKVAIYAGGFQEWQNISLMVSIAENNLEFKYIFLTPDSERMLSLCKDIVGEYICKSVPPEAVSQYYAESTFGFILRDDCIVNNVACPTKLIEYLFNGVIPIVKNSSIGDFNELGMKYVTQEEMNNAIYFSNEKIISIIESNYIVVSRLNDMMEKGVDALKSVVKMLKVE</sequence>
<keyword evidence="1" id="KW-1133">Transmembrane helix</keyword>
<gene>
    <name evidence="2" type="ORF">CUC44_09660</name>
</gene>
<organism evidence="2 3">
    <name type="scientific">Aeromonas lusitana</name>
    <dbReference type="NCBI Taxonomy" id="931529"/>
    <lineage>
        <taxon>Bacteria</taxon>
        <taxon>Pseudomonadati</taxon>
        <taxon>Pseudomonadota</taxon>
        <taxon>Gammaproteobacteria</taxon>
        <taxon>Aeromonadales</taxon>
        <taxon>Aeromonadaceae</taxon>
        <taxon>Aeromonas</taxon>
    </lineage>
</organism>
<keyword evidence="1" id="KW-0472">Membrane</keyword>
<comment type="caution">
    <text evidence="2">The sequence shown here is derived from an EMBL/GenBank/DDBJ whole genome shotgun (WGS) entry which is preliminary data.</text>
</comment>
<evidence type="ECO:0000256" key="1">
    <source>
        <dbReference type="SAM" id="Phobius"/>
    </source>
</evidence>